<evidence type="ECO:0000313" key="2">
    <source>
        <dbReference type="EMBL" id="QAX92367.1"/>
    </source>
</evidence>
<gene>
    <name evidence="2" type="ORF">LIET2_gp115</name>
</gene>
<organism evidence="2 3">
    <name type="scientific">Pantoea phage vB_PagM_LIET2</name>
    <dbReference type="NCBI Taxonomy" id="2508071"/>
    <lineage>
        <taxon>Viruses</taxon>
        <taxon>Duplodnaviria</taxon>
        <taxon>Heunggongvirae</taxon>
        <taxon>Uroviricota</taxon>
        <taxon>Caudoviricetes</taxon>
        <taxon>Lietduovirus</taxon>
        <taxon>Lietduovirus LIET2</taxon>
    </lineage>
</organism>
<proteinExistence type="predicted"/>
<protein>
    <submittedName>
        <fullName evidence="2">Uncharacterized protein</fullName>
    </submittedName>
</protein>
<evidence type="ECO:0000313" key="3">
    <source>
        <dbReference type="Proteomes" id="UP000289486"/>
    </source>
</evidence>
<dbReference type="EMBL" id="MK388689">
    <property type="protein sequence ID" value="QAX92367.1"/>
    <property type="molecule type" value="Genomic_DNA"/>
</dbReference>
<feature type="compositionally biased region" description="Low complexity" evidence="1">
    <location>
        <begin position="244"/>
        <end position="257"/>
    </location>
</feature>
<dbReference type="Proteomes" id="UP000289486">
    <property type="component" value="Segment"/>
</dbReference>
<keyword evidence="3" id="KW-1185">Reference proteome</keyword>
<name>A0A411AW85_9CAUD</name>
<feature type="compositionally biased region" description="Basic and acidic residues" evidence="1">
    <location>
        <begin position="223"/>
        <end position="243"/>
    </location>
</feature>
<accession>A0A411AW85</accession>
<evidence type="ECO:0000256" key="1">
    <source>
        <dbReference type="SAM" id="MobiDB-lite"/>
    </source>
</evidence>
<sequence length="272" mass="28991">MSFWAKSTGVAAEATMEQEGAESGKLVRIPDNTMVQAIITDIEMNKVRDEDFEEDLYEYDGYKFTWNIIEQGEFAGVNVKQALRVMSRKNTQRDQALDVLAFMDLHMNAGAFMAAGEAPDIVDLLEAFQNKPMLVKIRAMAGTNQETGAETYNQWVAGVFRKKPEAFEAHPSKEAAVAAATAKMNKGNGPAAGPKVTGPAAGPKVNGPAAGPKVTGPTPAQIKAKEAAEAARLAAEEAQREADAQAVAAEAANVADAMDGVQTDDDTPPLDY</sequence>
<feature type="compositionally biased region" description="Acidic residues" evidence="1">
    <location>
        <begin position="262"/>
        <end position="272"/>
    </location>
</feature>
<feature type="region of interest" description="Disordered" evidence="1">
    <location>
        <begin position="188"/>
        <end position="272"/>
    </location>
</feature>
<reference evidence="2 3" key="1">
    <citation type="submission" date="2019-01" db="EMBL/GenBank/DDBJ databases">
        <title>Complete genome sequence of Pantoea phage vB_PagM_LIET2.</title>
        <authorList>
            <person name="Truncaite L."/>
            <person name="Simoliuniene M."/>
            <person name="Kazlauskas D."/>
            <person name="Meskys R."/>
            <person name="Simoliunas E."/>
        </authorList>
    </citation>
    <scope>NUCLEOTIDE SEQUENCE [LARGE SCALE GENOMIC DNA]</scope>
</reference>